<evidence type="ECO:0000313" key="2">
    <source>
        <dbReference type="Proteomes" id="UP001055125"/>
    </source>
</evidence>
<reference evidence="1" key="2">
    <citation type="submission" date="2021-08" db="EMBL/GenBank/DDBJ databases">
        <authorList>
            <person name="Tani A."/>
            <person name="Ola A."/>
            <person name="Ogura Y."/>
            <person name="Katsura K."/>
            <person name="Hayashi T."/>
        </authorList>
    </citation>
    <scope>NUCLEOTIDE SEQUENCE</scope>
    <source>
        <strain evidence="1">DSM 19015</strain>
    </source>
</reference>
<dbReference type="EMBL" id="BPQP01000032">
    <property type="protein sequence ID" value="GJD95032.1"/>
    <property type="molecule type" value="Genomic_DNA"/>
</dbReference>
<gene>
    <name evidence="1" type="ORF">OCOJLMKI_2241</name>
</gene>
<comment type="caution">
    <text evidence="1">The sequence shown here is derived from an EMBL/GenBank/DDBJ whole genome shotgun (WGS) entry which is preliminary data.</text>
</comment>
<proteinExistence type="predicted"/>
<evidence type="ECO:0008006" key="3">
    <source>
        <dbReference type="Google" id="ProtNLM"/>
    </source>
</evidence>
<keyword evidence="2" id="KW-1185">Reference proteome</keyword>
<protein>
    <recommendedName>
        <fullName evidence="3">Transposase</fullName>
    </recommendedName>
</protein>
<evidence type="ECO:0000313" key="1">
    <source>
        <dbReference type="EMBL" id="GJD95032.1"/>
    </source>
</evidence>
<sequence>MSSTPEASAHPSARSSEKALDATFVRGLVCRRRGVALPIGINQLVQGLREHWRPGLPVLSKEFCGLRKGLNLLLGDVRTHHVRMEQAIGERTCQTMHLSQSLASRLCGYTHFR</sequence>
<reference evidence="1" key="1">
    <citation type="journal article" date="2021" name="Front. Microbiol.">
        <title>Comprehensive Comparative Genomics and Phenotyping of Methylobacterium Species.</title>
        <authorList>
            <person name="Alessa O."/>
            <person name="Ogura Y."/>
            <person name="Fujitani Y."/>
            <person name="Takami H."/>
            <person name="Hayashi T."/>
            <person name="Sahin N."/>
            <person name="Tani A."/>
        </authorList>
    </citation>
    <scope>NUCLEOTIDE SEQUENCE</scope>
    <source>
        <strain evidence="1">DSM 19015</strain>
    </source>
</reference>
<accession>A0ABQ4RXW2</accession>
<dbReference type="Proteomes" id="UP001055125">
    <property type="component" value="Unassembled WGS sequence"/>
</dbReference>
<organism evidence="1 2">
    <name type="scientific">Methylobacterium iners</name>
    <dbReference type="NCBI Taxonomy" id="418707"/>
    <lineage>
        <taxon>Bacteria</taxon>
        <taxon>Pseudomonadati</taxon>
        <taxon>Pseudomonadota</taxon>
        <taxon>Alphaproteobacteria</taxon>
        <taxon>Hyphomicrobiales</taxon>
        <taxon>Methylobacteriaceae</taxon>
        <taxon>Methylobacterium</taxon>
    </lineage>
</organism>
<name>A0ABQ4RXW2_9HYPH</name>